<evidence type="ECO:0000313" key="1">
    <source>
        <dbReference type="EMBL" id="SFA74810.1"/>
    </source>
</evidence>
<sequence length="115" mass="13598">MDINIDKECGYISWHNENKKVLRKVEGLYHAFLDKLNSKICVQIADYGNDGSVWFNLNGDNVCSFDLLQQEYMIFARKDKLPAVTESEMYYDKINALLCLYRCNDKYHIKFIYYG</sequence>
<accession>A0A1I0VFQ6</accession>
<dbReference type="EMBL" id="FOJX01000001">
    <property type="protein sequence ID" value="SFA74810.1"/>
    <property type="molecule type" value="Genomic_DNA"/>
</dbReference>
<proteinExistence type="predicted"/>
<evidence type="ECO:0000313" key="2">
    <source>
        <dbReference type="Proteomes" id="UP000183843"/>
    </source>
</evidence>
<organism evidence="1 2">
    <name type="scientific">Selenomonas ruminantium</name>
    <dbReference type="NCBI Taxonomy" id="971"/>
    <lineage>
        <taxon>Bacteria</taxon>
        <taxon>Bacillati</taxon>
        <taxon>Bacillota</taxon>
        <taxon>Negativicutes</taxon>
        <taxon>Selenomonadales</taxon>
        <taxon>Selenomonadaceae</taxon>
        <taxon>Selenomonas</taxon>
    </lineage>
</organism>
<protein>
    <submittedName>
        <fullName evidence="1">Uncharacterized protein</fullName>
    </submittedName>
</protein>
<reference evidence="1 2" key="1">
    <citation type="submission" date="2016-10" db="EMBL/GenBank/DDBJ databases">
        <authorList>
            <person name="de Groot N.N."/>
        </authorList>
    </citation>
    <scope>NUCLEOTIDE SEQUENCE [LARGE SCALE GENOMIC DNA]</scope>
    <source>
        <strain evidence="1 2">L14</strain>
    </source>
</reference>
<name>A0A1I0VFQ6_SELRU</name>
<dbReference type="AlphaFoldDB" id="A0A1I0VFQ6"/>
<gene>
    <name evidence="1" type="ORF">SAMN05216587_101547</name>
</gene>
<dbReference type="RefSeq" id="WP_074812531.1">
    <property type="nucleotide sequence ID" value="NZ_FOJX01000001.1"/>
</dbReference>
<dbReference type="Proteomes" id="UP000183843">
    <property type="component" value="Unassembled WGS sequence"/>
</dbReference>